<dbReference type="InterPro" id="IPR036388">
    <property type="entry name" value="WH-like_DNA-bd_sf"/>
</dbReference>
<sequence length="287" mass="29590">MSTTPQRFWVVSLISAVTVSVAGNVGHALLSAPADLRVPAAVAAALPPIALLAVTEGLARTAGHGLRRWAYRVGVAGALAIAVLAFVLSFAALRDLAITLGQPPAVAAGWPLLADATIAVASVMLLAARPETQPIVHHDADEAAEPAAKRDADTVTHEVHHSAEPAYPAGLAWMTQPSTRSIDRDAKVASQLSISGDTMHQLGDAAADSAPASRSDATRRRDAATVTQVGDAAASAPRRTAVTQLGDAADRDAEILRRARDGESSREIAAAMGISPSTAQRVIRRAA</sequence>
<dbReference type="Gene3D" id="1.10.10.10">
    <property type="entry name" value="Winged helix-like DNA-binding domain superfamily/Winged helix DNA-binding domain"/>
    <property type="match status" value="1"/>
</dbReference>
<evidence type="ECO:0000256" key="1">
    <source>
        <dbReference type="SAM" id="MobiDB-lite"/>
    </source>
</evidence>
<dbReference type="AlphaFoldDB" id="A0A138AE55"/>
<dbReference type="InterPro" id="IPR016032">
    <property type="entry name" value="Sig_transdc_resp-reg_C-effctor"/>
</dbReference>
<dbReference type="SUPFAM" id="SSF46894">
    <property type="entry name" value="C-terminal effector domain of the bipartite response regulators"/>
    <property type="match status" value="1"/>
</dbReference>
<organism evidence="3 4">
    <name type="scientific">Tsukamurella pseudospumae</name>
    <dbReference type="NCBI Taxonomy" id="239498"/>
    <lineage>
        <taxon>Bacteria</taxon>
        <taxon>Bacillati</taxon>
        <taxon>Actinomycetota</taxon>
        <taxon>Actinomycetes</taxon>
        <taxon>Mycobacteriales</taxon>
        <taxon>Tsukamurellaceae</taxon>
        <taxon>Tsukamurella</taxon>
    </lineage>
</organism>
<evidence type="ECO:0000313" key="3">
    <source>
        <dbReference type="EMBL" id="KXP08744.1"/>
    </source>
</evidence>
<feature type="transmembrane region" description="Helical" evidence="2">
    <location>
        <begin position="38"/>
        <end position="59"/>
    </location>
</feature>
<feature type="transmembrane region" description="Helical" evidence="2">
    <location>
        <begin position="105"/>
        <end position="128"/>
    </location>
</feature>
<dbReference type="Pfam" id="PF13384">
    <property type="entry name" value="HTH_23"/>
    <property type="match status" value="1"/>
</dbReference>
<feature type="transmembrane region" description="Helical" evidence="2">
    <location>
        <begin position="71"/>
        <end position="93"/>
    </location>
</feature>
<feature type="region of interest" description="Disordered" evidence="1">
    <location>
        <begin position="204"/>
        <end position="244"/>
    </location>
</feature>
<dbReference type="GO" id="GO:0006355">
    <property type="term" value="P:regulation of DNA-templated transcription"/>
    <property type="evidence" value="ECO:0007669"/>
    <property type="project" value="InterPro"/>
</dbReference>
<dbReference type="RefSeq" id="WP_068571619.1">
    <property type="nucleotide sequence ID" value="NZ_LSRF01000044.1"/>
</dbReference>
<name>A0A138AE55_9ACTN</name>
<keyword evidence="2" id="KW-0472">Membrane</keyword>
<gene>
    <name evidence="3" type="ORF">AXK60_08705</name>
</gene>
<dbReference type="EMBL" id="LSRF01000044">
    <property type="protein sequence ID" value="KXP08744.1"/>
    <property type="molecule type" value="Genomic_DNA"/>
</dbReference>
<keyword evidence="2" id="KW-1133">Transmembrane helix</keyword>
<reference evidence="4" key="1">
    <citation type="submission" date="2016-02" db="EMBL/GenBank/DDBJ databases">
        <authorList>
            <person name="Wen L."/>
            <person name="He K."/>
            <person name="Yang H."/>
        </authorList>
    </citation>
    <scope>NUCLEOTIDE SEQUENCE [LARGE SCALE GENOMIC DNA]</scope>
    <source>
        <strain evidence="4">JCM 15929</strain>
    </source>
</reference>
<dbReference type="GO" id="GO:0003677">
    <property type="term" value="F:DNA binding"/>
    <property type="evidence" value="ECO:0007669"/>
    <property type="project" value="InterPro"/>
</dbReference>
<feature type="region of interest" description="Disordered" evidence="1">
    <location>
        <begin position="142"/>
        <end position="161"/>
    </location>
</feature>
<comment type="caution">
    <text evidence="3">The sequence shown here is derived from an EMBL/GenBank/DDBJ whole genome shotgun (WGS) entry which is preliminary data.</text>
</comment>
<feature type="compositionally biased region" description="Low complexity" evidence="1">
    <location>
        <begin position="204"/>
        <end position="215"/>
    </location>
</feature>
<evidence type="ECO:0000313" key="4">
    <source>
        <dbReference type="Proteomes" id="UP000070258"/>
    </source>
</evidence>
<accession>A0A138AE55</accession>
<dbReference type="InterPro" id="IPR021235">
    <property type="entry name" value="DUF2637"/>
</dbReference>
<evidence type="ECO:0000256" key="2">
    <source>
        <dbReference type="SAM" id="Phobius"/>
    </source>
</evidence>
<dbReference type="Pfam" id="PF10935">
    <property type="entry name" value="DUF2637"/>
    <property type="match status" value="1"/>
</dbReference>
<protein>
    <submittedName>
        <fullName evidence="3">Uncharacterized protein</fullName>
    </submittedName>
</protein>
<proteinExistence type="predicted"/>
<keyword evidence="2" id="KW-0812">Transmembrane</keyword>
<dbReference type="Proteomes" id="UP000070258">
    <property type="component" value="Unassembled WGS sequence"/>
</dbReference>